<reference evidence="1 2" key="1">
    <citation type="submission" date="2020-02" db="EMBL/GenBank/DDBJ databases">
        <title>Draft genome sequence of Haematococcus lacustris strain NIES-144.</title>
        <authorList>
            <person name="Morimoto D."/>
            <person name="Nakagawa S."/>
            <person name="Yoshida T."/>
            <person name="Sawayama S."/>
        </authorList>
    </citation>
    <scope>NUCLEOTIDE SEQUENCE [LARGE SCALE GENOMIC DNA]</scope>
    <source>
        <strain evidence="1 2">NIES-144</strain>
    </source>
</reference>
<dbReference type="Proteomes" id="UP000485058">
    <property type="component" value="Unassembled WGS sequence"/>
</dbReference>
<accession>A0A6A0ANU0</accession>
<proteinExistence type="predicted"/>
<evidence type="ECO:0000313" key="1">
    <source>
        <dbReference type="EMBL" id="GFH33534.1"/>
    </source>
</evidence>
<sequence length="97" mass="10793">MASPSTGTYPILSEEDITAAGFNWRGYLLRNPGVFQQQAAHTPSAAYHHYLTQGRALGLRHDRLRVILRYSACHGLAHQVYTHVAAFMLADKLDADL</sequence>
<dbReference type="EMBL" id="BLLF01008837">
    <property type="protein sequence ID" value="GFH33534.1"/>
    <property type="molecule type" value="Genomic_DNA"/>
</dbReference>
<evidence type="ECO:0000313" key="2">
    <source>
        <dbReference type="Proteomes" id="UP000485058"/>
    </source>
</evidence>
<name>A0A6A0ANU0_HAELA</name>
<feature type="non-terminal residue" evidence="1">
    <location>
        <position position="97"/>
    </location>
</feature>
<organism evidence="1 2">
    <name type="scientific">Haematococcus lacustris</name>
    <name type="common">Green alga</name>
    <name type="synonym">Haematococcus pluvialis</name>
    <dbReference type="NCBI Taxonomy" id="44745"/>
    <lineage>
        <taxon>Eukaryota</taxon>
        <taxon>Viridiplantae</taxon>
        <taxon>Chlorophyta</taxon>
        <taxon>core chlorophytes</taxon>
        <taxon>Chlorophyceae</taxon>
        <taxon>CS clade</taxon>
        <taxon>Chlamydomonadales</taxon>
        <taxon>Haematococcaceae</taxon>
        <taxon>Haematococcus</taxon>
    </lineage>
</organism>
<protein>
    <submittedName>
        <fullName evidence="1">Alternative oxidase</fullName>
    </submittedName>
</protein>
<keyword evidence="2" id="KW-1185">Reference proteome</keyword>
<comment type="caution">
    <text evidence="1">The sequence shown here is derived from an EMBL/GenBank/DDBJ whole genome shotgun (WGS) entry which is preliminary data.</text>
</comment>
<dbReference type="AlphaFoldDB" id="A0A6A0ANU0"/>
<gene>
    <name evidence="1" type="ORF">HaLaN_32922</name>
</gene>